<accession>A0A520KGV5</accession>
<dbReference type="Proteomes" id="UP000317265">
    <property type="component" value="Unassembled WGS sequence"/>
</dbReference>
<dbReference type="EMBL" id="QNVI01000005">
    <property type="protein sequence ID" value="TDA40425.1"/>
    <property type="molecule type" value="Genomic_DNA"/>
</dbReference>
<evidence type="ECO:0000313" key="4">
    <source>
        <dbReference type="Proteomes" id="UP000317265"/>
    </source>
</evidence>
<comment type="caution">
    <text evidence="1">The sequence shown here is derived from an EMBL/GenBank/DDBJ whole genome shotgun (WGS) entry which is preliminary data.</text>
</comment>
<evidence type="ECO:0000313" key="1">
    <source>
        <dbReference type="EMBL" id="RZN57197.1"/>
    </source>
</evidence>
<name>A0A520KGV5_9CREN</name>
<dbReference type="Proteomes" id="UP000316080">
    <property type="component" value="Unassembled WGS sequence"/>
</dbReference>
<evidence type="ECO:0000313" key="2">
    <source>
        <dbReference type="EMBL" id="TDA40425.1"/>
    </source>
</evidence>
<gene>
    <name evidence="2" type="ORF">DSO09_00555</name>
    <name evidence="1" type="ORF">EF809_01265</name>
</gene>
<dbReference type="EMBL" id="RXIH01000010">
    <property type="protein sequence ID" value="RZN57197.1"/>
    <property type="molecule type" value="Genomic_DNA"/>
</dbReference>
<evidence type="ECO:0000313" key="3">
    <source>
        <dbReference type="Proteomes" id="UP000316080"/>
    </source>
</evidence>
<proteinExistence type="predicted"/>
<sequence length="151" mass="17443">MTRIRSLRKGSFTKLEVEKAIYEACERISNLFYSSIFKNDEGIIDIWDIELKINSIILEAIEKISFVDPAIAEVLSLETKRRYGFTKEILSSVMECLKDAFGSSIIIRDTSPRMIYLKHYLVGNKGFIQKEFKHAIYDVILGLIKSLINRD</sequence>
<protein>
    <submittedName>
        <fullName evidence="1">Uncharacterized protein</fullName>
    </submittedName>
</protein>
<reference evidence="2 4" key="1">
    <citation type="journal article" date="2019" name="Nat. Microbiol.">
        <title>Expanding anaerobic alkane metabolism in the domain of Archaea.</title>
        <authorList>
            <person name="Wang Y."/>
            <person name="Wegener G."/>
            <person name="Hou J."/>
            <person name="Wang F."/>
            <person name="Xiao X."/>
        </authorList>
    </citation>
    <scope>NUCLEOTIDE SEQUENCE [LARGE SCALE GENOMIC DNA]</scope>
    <source>
        <strain evidence="2">WYZ-LMO11</strain>
    </source>
</reference>
<reference evidence="1 3" key="2">
    <citation type="journal article" date="2019" name="Nat. Microbiol.">
        <title>Wide diversity of methane and short-chain alkane metabolisms in uncultured archaea.</title>
        <authorList>
            <person name="Borrel G."/>
            <person name="Adam P.S."/>
            <person name="McKay L.J."/>
            <person name="Chen L.X."/>
            <person name="Sierra-Garcia I.N."/>
            <person name="Sieber C.M."/>
            <person name="Letourneur Q."/>
            <person name="Ghozlane A."/>
            <person name="Andersen G.L."/>
            <person name="Li W.J."/>
            <person name="Hallam S.J."/>
            <person name="Muyzer G."/>
            <person name="de Oliveira V.M."/>
            <person name="Inskeep W.P."/>
            <person name="Banfield J.F."/>
            <person name="Gribaldo S."/>
        </authorList>
    </citation>
    <scope>NUCLEOTIDE SEQUENCE [LARGE SCALE GENOMIC DNA]</scope>
    <source>
        <strain evidence="1">Verst-YHS</strain>
    </source>
</reference>
<organism evidence="1 3">
    <name type="scientific">Thermoproteota archaeon</name>
    <dbReference type="NCBI Taxonomy" id="2056631"/>
    <lineage>
        <taxon>Archaea</taxon>
        <taxon>Thermoproteota</taxon>
    </lineage>
</organism>
<dbReference type="AlphaFoldDB" id="A0A520KGV5"/>